<reference evidence="2 3" key="1">
    <citation type="submission" date="2024-04" db="EMBL/GenBank/DDBJ databases">
        <title>Polymorphospora sp. isolated from Baiyangdian Lake in Xiong'an New Area.</title>
        <authorList>
            <person name="Zhang X."/>
            <person name="Liu J."/>
        </authorList>
    </citation>
    <scope>NUCLEOTIDE SEQUENCE [LARGE SCALE GENOMIC DNA]</scope>
    <source>
        <strain evidence="2 3">2-325</strain>
    </source>
</reference>
<sequence>MKDLKALDEIDWTGLEHAYGPAGDVPDQLRALAATDPSEVDKSLHALYGNIFHQGSRYQATAYAVPFLTGLAADPATTGRDEILSLLASIAIGYDESWLPDGLPILEHRAELDRLRATDPETERARVAAWVEAAADESERTSREFEASLFDPQLVTANQQWAVDAYDAVRADLPHLLPLLGDADADVRTACAYLLGWFPEDSATLGPALLDRIREDTSPVVRGTALIAYGLLAGPAAADVVAALDDPAPVVRAAAAIAAARLGAADSDRVVAVLVETMTAEATTRRNRLPFLDGNLPGYAALALAQPTQHVDRAVDAVLTVLPTTAPYPAVPLVSALLGAVFPDGRVAPGTPFGGLTDRQRRAVAGLAAADFAWHGGQPGTTYVNLNEVVRAYGLPDQLEALKTYTAS</sequence>
<accession>A0ABV5CU04</accession>
<dbReference type="InterPro" id="IPR011989">
    <property type="entry name" value="ARM-like"/>
</dbReference>
<dbReference type="Proteomes" id="UP001582793">
    <property type="component" value="Unassembled WGS sequence"/>
</dbReference>
<keyword evidence="3" id="KW-1185">Reference proteome</keyword>
<evidence type="ECO:0000313" key="2">
    <source>
        <dbReference type="EMBL" id="MFB6395488.1"/>
    </source>
</evidence>
<dbReference type="EMBL" id="JBCGDC010000060">
    <property type="protein sequence ID" value="MFB6395488.1"/>
    <property type="molecule type" value="Genomic_DNA"/>
</dbReference>
<dbReference type="RefSeq" id="WP_375735266.1">
    <property type="nucleotide sequence ID" value="NZ_JBCGDC010000060.1"/>
</dbReference>
<protein>
    <submittedName>
        <fullName evidence="2">HEAT repeat domain-containing protein</fullName>
    </submittedName>
</protein>
<dbReference type="InterPro" id="IPR000357">
    <property type="entry name" value="HEAT"/>
</dbReference>
<proteinExistence type="predicted"/>
<evidence type="ECO:0000313" key="3">
    <source>
        <dbReference type="Proteomes" id="UP001582793"/>
    </source>
</evidence>
<dbReference type="InterPro" id="IPR016024">
    <property type="entry name" value="ARM-type_fold"/>
</dbReference>
<dbReference type="SUPFAM" id="SSF48371">
    <property type="entry name" value="ARM repeat"/>
    <property type="match status" value="1"/>
</dbReference>
<comment type="caution">
    <text evidence="2">The sequence shown here is derived from an EMBL/GenBank/DDBJ whole genome shotgun (WGS) entry which is preliminary data.</text>
</comment>
<organism evidence="2 3">
    <name type="scientific">Polymorphospora lycopeni</name>
    <dbReference type="NCBI Taxonomy" id="3140240"/>
    <lineage>
        <taxon>Bacteria</taxon>
        <taxon>Bacillati</taxon>
        <taxon>Actinomycetota</taxon>
        <taxon>Actinomycetes</taxon>
        <taxon>Micromonosporales</taxon>
        <taxon>Micromonosporaceae</taxon>
        <taxon>Polymorphospora</taxon>
    </lineage>
</organism>
<gene>
    <name evidence="2" type="ORF">AAFH96_20575</name>
</gene>
<dbReference type="Pfam" id="PF02985">
    <property type="entry name" value="HEAT"/>
    <property type="match status" value="1"/>
</dbReference>
<keyword evidence="1" id="KW-0677">Repeat</keyword>
<dbReference type="Pfam" id="PF13646">
    <property type="entry name" value="HEAT_2"/>
    <property type="match status" value="1"/>
</dbReference>
<dbReference type="Gene3D" id="1.25.10.10">
    <property type="entry name" value="Leucine-rich Repeat Variant"/>
    <property type="match status" value="1"/>
</dbReference>
<evidence type="ECO:0000256" key="1">
    <source>
        <dbReference type="ARBA" id="ARBA00022737"/>
    </source>
</evidence>
<name>A0ABV5CU04_9ACTN</name>